<dbReference type="Pfam" id="PF07690">
    <property type="entry name" value="MFS_1"/>
    <property type="match status" value="1"/>
</dbReference>
<dbReference type="Proteomes" id="UP000253507">
    <property type="component" value="Unassembled WGS sequence"/>
</dbReference>
<sequence length="153" mass="16049">MDGFDFVLITLVLTEAAGSFGLSTVTAATLVPAAFVSRWFGGLAIGAVGDRYGRKPAMILSILLYSLGSLASGLSWGYWSMSAARLVLGLGMAREYSASATYVIESWPATARDRASALLISGYAVAGNRRCRSRCCSSSSRCSPRASPGCSRS</sequence>
<dbReference type="GO" id="GO:0005886">
    <property type="term" value="C:plasma membrane"/>
    <property type="evidence" value="ECO:0007669"/>
    <property type="project" value="UniProtKB-SubCell"/>
</dbReference>
<dbReference type="SUPFAM" id="SSF103473">
    <property type="entry name" value="MFS general substrate transporter"/>
    <property type="match status" value="1"/>
</dbReference>
<keyword evidence="4 5" id="KW-0472">Membrane</keyword>
<dbReference type="Gene3D" id="1.20.1250.20">
    <property type="entry name" value="MFS general substrate transporter like domains"/>
    <property type="match status" value="1"/>
</dbReference>
<comment type="caution">
    <text evidence="7">The sequence shown here is derived from an EMBL/GenBank/DDBJ whole genome shotgun (WGS) entry which is preliminary data.</text>
</comment>
<keyword evidence="3 5" id="KW-1133">Transmembrane helix</keyword>
<feature type="domain" description="Major facilitator superfamily (MFS) profile" evidence="6">
    <location>
        <begin position="1"/>
        <end position="153"/>
    </location>
</feature>
<dbReference type="InterPro" id="IPR036259">
    <property type="entry name" value="MFS_trans_sf"/>
</dbReference>
<dbReference type="PANTHER" id="PTHR23508:SF3">
    <property type="entry name" value="SIALIC ACID TRANSPORTER NANT"/>
    <property type="match status" value="1"/>
</dbReference>
<reference evidence="7 8" key="1">
    <citation type="submission" date="2018-06" db="EMBL/GenBank/DDBJ databases">
        <title>Streptomyces reniochalinae sp. nov. and Streptomyces diacarnus sp. nov. from marine sponges.</title>
        <authorList>
            <person name="Li L."/>
        </authorList>
    </citation>
    <scope>NUCLEOTIDE SEQUENCE [LARGE SCALE GENOMIC DNA]</scope>
    <source>
        <strain evidence="7 8">LHW50302</strain>
    </source>
</reference>
<proteinExistence type="predicted"/>
<evidence type="ECO:0000259" key="6">
    <source>
        <dbReference type="PROSITE" id="PS50850"/>
    </source>
</evidence>
<feature type="transmembrane region" description="Helical" evidence="5">
    <location>
        <begin position="57"/>
        <end position="79"/>
    </location>
</feature>
<name>A0A367EWC9_9ACTN</name>
<evidence type="ECO:0000256" key="4">
    <source>
        <dbReference type="ARBA" id="ARBA00023136"/>
    </source>
</evidence>
<evidence type="ECO:0000256" key="1">
    <source>
        <dbReference type="ARBA" id="ARBA00004651"/>
    </source>
</evidence>
<dbReference type="OrthoDB" id="9787026at2"/>
<dbReference type="InterPro" id="IPR020846">
    <property type="entry name" value="MFS_dom"/>
</dbReference>
<dbReference type="GO" id="GO:0046943">
    <property type="term" value="F:carboxylic acid transmembrane transporter activity"/>
    <property type="evidence" value="ECO:0007669"/>
    <property type="project" value="TreeGrafter"/>
</dbReference>
<evidence type="ECO:0000256" key="5">
    <source>
        <dbReference type="SAM" id="Phobius"/>
    </source>
</evidence>
<evidence type="ECO:0000256" key="2">
    <source>
        <dbReference type="ARBA" id="ARBA00022692"/>
    </source>
</evidence>
<protein>
    <submittedName>
        <fullName evidence="7">MFS transporter</fullName>
    </submittedName>
</protein>
<dbReference type="EMBL" id="QOIM01000025">
    <property type="protein sequence ID" value="RCG22383.1"/>
    <property type="molecule type" value="Genomic_DNA"/>
</dbReference>
<feature type="transmembrane region" description="Helical" evidence="5">
    <location>
        <begin position="6"/>
        <end position="36"/>
    </location>
</feature>
<organism evidence="7 8">
    <name type="scientific">Streptomyces reniochalinae</name>
    <dbReference type="NCBI Taxonomy" id="2250578"/>
    <lineage>
        <taxon>Bacteria</taxon>
        <taxon>Bacillati</taxon>
        <taxon>Actinomycetota</taxon>
        <taxon>Actinomycetes</taxon>
        <taxon>Kitasatosporales</taxon>
        <taxon>Streptomycetaceae</taxon>
        <taxon>Streptomyces</taxon>
    </lineage>
</organism>
<accession>A0A367EWC9</accession>
<dbReference type="AlphaFoldDB" id="A0A367EWC9"/>
<gene>
    <name evidence="7" type="ORF">DQ392_07725</name>
</gene>
<comment type="subcellular location">
    <subcellularLocation>
        <location evidence="1">Cell membrane</location>
        <topology evidence="1">Multi-pass membrane protein</topology>
    </subcellularLocation>
</comment>
<keyword evidence="2 5" id="KW-0812">Transmembrane</keyword>
<evidence type="ECO:0000313" key="7">
    <source>
        <dbReference type="EMBL" id="RCG22383.1"/>
    </source>
</evidence>
<keyword evidence="8" id="KW-1185">Reference proteome</keyword>
<evidence type="ECO:0000256" key="3">
    <source>
        <dbReference type="ARBA" id="ARBA00022989"/>
    </source>
</evidence>
<dbReference type="PROSITE" id="PS50850">
    <property type="entry name" value="MFS"/>
    <property type="match status" value="1"/>
</dbReference>
<dbReference type="PANTHER" id="PTHR23508">
    <property type="entry name" value="CARBOXYLIC ACID TRANSPORTER PROTEIN HOMOLOG"/>
    <property type="match status" value="1"/>
</dbReference>
<dbReference type="InterPro" id="IPR011701">
    <property type="entry name" value="MFS"/>
</dbReference>
<evidence type="ECO:0000313" key="8">
    <source>
        <dbReference type="Proteomes" id="UP000253507"/>
    </source>
</evidence>